<dbReference type="AlphaFoldDB" id="A0A183I5F3"/>
<organism evidence="4">
    <name type="scientific">Onchocerca flexuosa</name>
    <dbReference type="NCBI Taxonomy" id="387005"/>
    <lineage>
        <taxon>Eukaryota</taxon>
        <taxon>Metazoa</taxon>
        <taxon>Ecdysozoa</taxon>
        <taxon>Nematoda</taxon>
        <taxon>Chromadorea</taxon>
        <taxon>Rhabditida</taxon>
        <taxon>Spirurina</taxon>
        <taxon>Spiruromorpha</taxon>
        <taxon>Filarioidea</taxon>
        <taxon>Onchocercidae</taxon>
        <taxon>Onchocerca</taxon>
    </lineage>
</organism>
<evidence type="ECO:0000313" key="2">
    <source>
        <dbReference type="EMBL" id="VDP19800.1"/>
    </source>
</evidence>
<evidence type="ECO:0000313" key="3">
    <source>
        <dbReference type="Proteomes" id="UP000267606"/>
    </source>
</evidence>
<reference evidence="4" key="1">
    <citation type="submission" date="2016-06" db="UniProtKB">
        <authorList>
            <consortium name="WormBaseParasite"/>
        </authorList>
    </citation>
    <scope>IDENTIFICATION</scope>
</reference>
<feature type="domain" description="DUF5641" evidence="1">
    <location>
        <begin position="66"/>
        <end position="116"/>
    </location>
</feature>
<evidence type="ECO:0000259" key="1">
    <source>
        <dbReference type="Pfam" id="PF18701"/>
    </source>
</evidence>
<dbReference type="InterPro" id="IPR040676">
    <property type="entry name" value="DUF5641"/>
</dbReference>
<gene>
    <name evidence="2" type="ORF">OFLC_LOCUS14965</name>
</gene>
<accession>A0A183I5F3</accession>
<name>A0A183I5F3_9BILA</name>
<dbReference type="EMBL" id="UZAJ01041422">
    <property type="protein sequence ID" value="VDP19800.1"/>
    <property type="molecule type" value="Genomic_DNA"/>
</dbReference>
<keyword evidence="3" id="KW-1185">Reference proteome</keyword>
<sequence length="201" mass="22794">MVWKNTVPKAPWGGNESELITLIAEIEGILNTRPLTSMGFDDYRVIRPIDFISPNAPLDIPTNYEKRRSPHENEIIFLNEPDILRGMWKLARIKAIKRGWDGKIRTATIQLPNGKLLDISINELYPLEVDDSERMEDQSTPIVGEPKEEPIALRIKSAQTRQTKLLQNSRAMANSLLLINTIFASLFQVTANDVENSKLTT</sequence>
<evidence type="ECO:0000313" key="4">
    <source>
        <dbReference type="WBParaSite" id="OFLC_0001497601-mRNA-1"/>
    </source>
</evidence>
<dbReference type="WBParaSite" id="OFLC_0001497601-mRNA-1">
    <property type="protein sequence ID" value="OFLC_0001497601-mRNA-1"/>
    <property type="gene ID" value="OFLC_0001497601"/>
</dbReference>
<reference evidence="2 3" key="2">
    <citation type="submission" date="2018-11" db="EMBL/GenBank/DDBJ databases">
        <authorList>
            <consortium name="Pathogen Informatics"/>
        </authorList>
    </citation>
    <scope>NUCLEOTIDE SEQUENCE [LARGE SCALE GENOMIC DNA]</scope>
</reference>
<dbReference type="Pfam" id="PF18701">
    <property type="entry name" value="DUF5641"/>
    <property type="match status" value="1"/>
</dbReference>
<protein>
    <submittedName>
        <fullName evidence="4">DUF5641 domain-containing protein</fullName>
    </submittedName>
</protein>
<dbReference type="STRING" id="387005.A0A183I5F3"/>
<dbReference type="Proteomes" id="UP000267606">
    <property type="component" value="Unassembled WGS sequence"/>
</dbReference>
<proteinExistence type="predicted"/>